<proteinExistence type="predicted"/>
<evidence type="ECO:0000313" key="2">
    <source>
        <dbReference type="EMBL" id="GLL07515.1"/>
    </source>
</evidence>
<sequence length="61" mass="6323">MRWILVIVGVLALLAGVVWTLQGLDVLGGSAMSGNGMWAVIGPIVAVVGLVLLLRGARRRG</sequence>
<dbReference type="Proteomes" id="UP001143480">
    <property type="component" value="Unassembled WGS sequence"/>
</dbReference>
<accession>A0A9W6KUM9</accession>
<comment type="caution">
    <text evidence="2">The sequence shown here is derived from an EMBL/GenBank/DDBJ whole genome shotgun (WGS) entry which is preliminary data.</text>
</comment>
<protein>
    <recommendedName>
        <fullName evidence="4">Integral membrane protein</fullName>
    </recommendedName>
</protein>
<reference evidence="2" key="1">
    <citation type="journal article" date="2014" name="Int. J. Syst. Evol. Microbiol.">
        <title>Complete genome sequence of Corynebacterium casei LMG S-19264T (=DSM 44701T), isolated from a smear-ripened cheese.</title>
        <authorList>
            <consortium name="US DOE Joint Genome Institute (JGI-PGF)"/>
            <person name="Walter F."/>
            <person name="Albersmeier A."/>
            <person name="Kalinowski J."/>
            <person name="Ruckert C."/>
        </authorList>
    </citation>
    <scope>NUCLEOTIDE SEQUENCE</scope>
    <source>
        <strain evidence="2">VKM Ac-1321</strain>
    </source>
</reference>
<evidence type="ECO:0008006" key="4">
    <source>
        <dbReference type="Google" id="ProtNLM"/>
    </source>
</evidence>
<reference evidence="2" key="2">
    <citation type="submission" date="2023-01" db="EMBL/GenBank/DDBJ databases">
        <authorList>
            <person name="Sun Q."/>
            <person name="Evtushenko L."/>
        </authorList>
    </citation>
    <scope>NUCLEOTIDE SEQUENCE</scope>
    <source>
        <strain evidence="2">VKM Ac-1321</strain>
    </source>
</reference>
<organism evidence="2 3">
    <name type="scientific">Dactylosporangium matsuzakiense</name>
    <dbReference type="NCBI Taxonomy" id="53360"/>
    <lineage>
        <taxon>Bacteria</taxon>
        <taxon>Bacillati</taxon>
        <taxon>Actinomycetota</taxon>
        <taxon>Actinomycetes</taxon>
        <taxon>Micromonosporales</taxon>
        <taxon>Micromonosporaceae</taxon>
        <taxon>Dactylosporangium</taxon>
    </lineage>
</organism>
<keyword evidence="1" id="KW-1133">Transmembrane helix</keyword>
<gene>
    <name evidence="2" type="ORF">GCM10017581_092670</name>
</gene>
<dbReference type="RefSeq" id="WP_223092330.1">
    <property type="nucleotide sequence ID" value="NZ_BAAAXA010000001.1"/>
</dbReference>
<keyword evidence="1" id="KW-0812">Transmembrane</keyword>
<dbReference type="AlphaFoldDB" id="A0A9W6KUM9"/>
<feature type="transmembrane region" description="Helical" evidence="1">
    <location>
        <begin position="36"/>
        <end position="54"/>
    </location>
</feature>
<keyword evidence="3" id="KW-1185">Reference proteome</keyword>
<name>A0A9W6KUM9_9ACTN</name>
<dbReference type="EMBL" id="BSFP01000098">
    <property type="protein sequence ID" value="GLL07515.1"/>
    <property type="molecule type" value="Genomic_DNA"/>
</dbReference>
<keyword evidence="1" id="KW-0472">Membrane</keyword>
<evidence type="ECO:0000313" key="3">
    <source>
        <dbReference type="Proteomes" id="UP001143480"/>
    </source>
</evidence>
<evidence type="ECO:0000256" key="1">
    <source>
        <dbReference type="SAM" id="Phobius"/>
    </source>
</evidence>